<protein>
    <recommendedName>
        <fullName evidence="1">Chalcone isomerase domain-containing protein</fullName>
    </recommendedName>
</protein>
<evidence type="ECO:0000313" key="2">
    <source>
        <dbReference type="EMBL" id="KAG6532706.1"/>
    </source>
</evidence>
<dbReference type="Pfam" id="PF16035">
    <property type="entry name" value="Chalcone_2"/>
    <property type="match status" value="1"/>
</dbReference>
<dbReference type="EMBL" id="JACMSC010000002">
    <property type="protein sequence ID" value="KAG6532706.1"/>
    <property type="molecule type" value="Genomic_DNA"/>
</dbReference>
<dbReference type="GO" id="GO:0006631">
    <property type="term" value="P:fatty acid metabolic process"/>
    <property type="evidence" value="ECO:0007669"/>
    <property type="project" value="TreeGrafter"/>
</dbReference>
<dbReference type="InterPro" id="IPR016087">
    <property type="entry name" value="Chalcone_isomerase"/>
</dbReference>
<dbReference type="GO" id="GO:0009570">
    <property type="term" value="C:chloroplast stroma"/>
    <property type="evidence" value="ECO:0007669"/>
    <property type="project" value="TreeGrafter"/>
</dbReference>
<dbReference type="Proteomes" id="UP000734854">
    <property type="component" value="Unassembled WGS sequence"/>
</dbReference>
<accession>A0A8J5M2Y3</accession>
<name>A0A8J5M2Y3_ZINOF</name>
<dbReference type="PANTHER" id="PTHR47589:SF5">
    <property type="entry name" value="CHALCONE ISOMERASE DOMAIN-CONTAINING PROTEIN"/>
    <property type="match status" value="1"/>
</dbReference>
<dbReference type="GO" id="GO:0005504">
    <property type="term" value="F:fatty acid binding"/>
    <property type="evidence" value="ECO:0007669"/>
    <property type="project" value="TreeGrafter"/>
</dbReference>
<evidence type="ECO:0000313" key="3">
    <source>
        <dbReference type="Proteomes" id="UP000734854"/>
    </source>
</evidence>
<feature type="domain" description="Chalcone isomerase" evidence="1">
    <location>
        <begin position="149"/>
        <end position="273"/>
    </location>
</feature>
<dbReference type="InterPro" id="IPR044228">
    <property type="entry name" value="FAP1"/>
</dbReference>
<comment type="caution">
    <text evidence="2">The sequence shown here is derived from an EMBL/GenBank/DDBJ whole genome shotgun (WGS) entry which is preliminary data.</text>
</comment>
<dbReference type="PANTHER" id="PTHR47589">
    <property type="entry name" value="FATTY-ACID-BINDING PROTEIN 1"/>
    <property type="match status" value="1"/>
</dbReference>
<keyword evidence="3" id="KW-1185">Reference proteome</keyword>
<dbReference type="AlphaFoldDB" id="A0A8J5M2Y3"/>
<proteinExistence type="predicted"/>
<dbReference type="OrthoDB" id="18193at2759"/>
<sequence>MGSLRFPFPFPPPEKPPPDGLSFRRVAVTITAAAAVAAGAGLTLSASLKQSAAALRKPCNDDDASHLWAASVSLDGGPQRPAMYVDPKSNVEFPMVIEGEKRLLSVGTRLWRPYFNFGSIRYVFGVYADGFDVKRLSKKYGSFSASELKVNKDFIADILDQDLRITIIFKKARNNLSMRSLRNEFQKYVGESLRKISGSDSKELLQRFTSLLRDDYKITKESFLEVSRDHGHVLQVRFNGKEVGKIPSKLLCKAMFDAHFGPDAFDKDAREEVKSRLISMLHERSDR</sequence>
<reference evidence="2 3" key="1">
    <citation type="submission" date="2020-08" db="EMBL/GenBank/DDBJ databases">
        <title>Plant Genome Project.</title>
        <authorList>
            <person name="Zhang R.-G."/>
        </authorList>
    </citation>
    <scope>NUCLEOTIDE SEQUENCE [LARGE SCALE GENOMIC DNA]</scope>
    <source>
        <tissue evidence="2">Rhizome</tissue>
    </source>
</reference>
<gene>
    <name evidence="2" type="ORF">ZIOFF_006556</name>
</gene>
<evidence type="ECO:0000259" key="1">
    <source>
        <dbReference type="Pfam" id="PF16035"/>
    </source>
</evidence>
<organism evidence="2 3">
    <name type="scientific">Zingiber officinale</name>
    <name type="common">Ginger</name>
    <name type="synonym">Amomum zingiber</name>
    <dbReference type="NCBI Taxonomy" id="94328"/>
    <lineage>
        <taxon>Eukaryota</taxon>
        <taxon>Viridiplantae</taxon>
        <taxon>Streptophyta</taxon>
        <taxon>Embryophyta</taxon>
        <taxon>Tracheophyta</taxon>
        <taxon>Spermatophyta</taxon>
        <taxon>Magnoliopsida</taxon>
        <taxon>Liliopsida</taxon>
        <taxon>Zingiberales</taxon>
        <taxon>Zingiberaceae</taxon>
        <taxon>Zingiber</taxon>
    </lineage>
</organism>